<feature type="transmembrane region" description="Helical" evidence="1">
    <location>
        <begin position="225"/>
        <end position="246"/>
    </location>
</feature>
<evidence type="ECO:0000313" key="2">
    <source>
        <dbReference type="EMBL" id="KAJ3509526.1"/>
    </source>
</evidence>
<keyword evidence="1" id="KW-1133">Transmembrane helix</keyword>
<gene>
    <name evidence="2" type="ORF">NLJ89_g5176</name>
</gene>
<sequence>MDIPSTVPQDLLGSDTDALPINWHAVHAFFVLNLISGFGLVIVLLTAIFSSKVKRMPTWYSFCASWVLSCFSYSLLFFARQHKLPHPNFQLCYIQTGLIYALPPTTSCTTLALLVQILMSFPESKSQIPTKTSIRTSCLLLIGPYTIFIVLFIGVALYTSQDPISLLNDRHTYCHSSNSSWSRIAYAVVATVSVASVLVQSNLALRLYMNPQIMQQHPHSVATMLRVLIFALLAVVMAIVAIVFAITGEQDLPLDIVLSIIPFLALLVFGTQKASPSFCPSSFSQADESNLGVAIGLDSGLAFFGKYLILEQKNASPGFLVLGSRKRSMCK</sequence>
<name>A0A9W8K0P0_9AGAR</name>
<dbReference type="AlphaFoldDB" id="A0A9W8K0P0"/>
<evidence type="ECO:0000313" key="3">
    <source>
        <dbReference type="Proteomes" id="UP001148786"/>
    </source>
</evidence>
<feature type="transmembrane region" description="Helical" evidence="1">
    <location>
        <begin position="25"/>
        <end position="47"/>
    </location>
</feature>
<dbReference type="EMBL" id="JANKHO010000470">
    <property type="protein sequence ID" value="KAJ3509526.1"/>
    <property type="molecule type" value="Genomic_DNA"/>
</dbReference>
<feature type="transmembrane region" description="Helical" evidence="1">
    <location>
        <begin position="252"/>
        <end position="270"/>
    </location>
</feature>
<feature type="transmembrane region" description="Helical" evidence="1">
    <location>
        <begin position="98"/>
        <end position="118"/>
    </location>
</feature>
<protein>
    <submittedName>
        <fullName evidence="2">Uncharacterized protein</fullName>
    </submittedName>
</protein>
<keyword evidence="1" id="KW-0812">Transmembrane</keyword>
<dbReference type="Proteomes" id="UP001148786">
    <property type="component" value="Unassembled WGS sequence"/>
</dbReference>
<keyword evidence="3" id="KW-1185">Reference proteome</keyword>
<feature type="transmembrane region" description="Helical" evidence="1">
    <location>
        <begin position="59"/>
        <end position="78"/>
    </location>
</feature>
<feature type="transmembrane region" description="Helical" evidence="1">
    <location>
        <begin position="138"/>
        <end position="158"/>
    </location>
</feature>
<comment type="caution">
    <text evidence="2">The sequence shown here is derived from an EMBL/GenBank/DDBJ whole genome shotgun (WGS) entry which is preliminary data.</text>
</comment>
<keyword evidence="1" id="KW-0472">Membrane</keyword>
<reference evidence="2" key="1">
    <citation type="submission" date="2022-07" db="EMBL/GenBank/DDBJ databases">
        <title>Genome Sequence of Agrocybe chaxingu.</title>
        <authorList>
            <person name="Buettner E."/>
        </authorList>
    </citation>
    <scope>NUCLEOTIDE SEQUENCE</scope>
    <source>
        <strain evidence="2">MP-N11</strain>
    </source>
</reference>
<accession>A0A9W8K0P0</accession>
<evidence type="ECO:0000256" key="1">
    <source>
        <dbReference type="SAM" id="Phobius"/>
    </source>
</evidence>
<organism evidence="2 3">
    <name type="scientific">Agrocybe chaxingu</name>
    <dbReference type="NCBI Taxonomy" id="84603"/>
    <lineage>
        <taxon>Eukaryota</taxon>
        <taxon>Fungi</taxon>
        <taxon>Dikarya</taxon>
        <taxon>Basidiomycota</taxon>
        <taxon>Agaricomycotina</taxon>
        <taxon>Agaricomycetes</taxon>
        <taxon>Agaricomycetidae</taxon>
        <taxon>Agaricales</taxon>
        <taxon>Agaricineae</taxon>
        <taxon>Strophariaceae</taxon>
        <taxon>Agrocybe</taxon>
    </lineage>
</organism>
<dbReference type="OrthoDB" id="2988301at2759"/>
<proteinExistence type="predicted"/>
<feature type="transmembrane region" description="Helical" evidence="1">
    <location>
        <begin position="184"/>
        <end position="205"/>
    </location>
</feature>